<comment type="subcellular location">
    <subcellularLocation>
        <location evidence="1">Cell envelope</location>
    </subcellularLocation>
</comment>
<reference evidence="8" key="2">
    <citation type="submission" date="2020-09" db="EMBL/GenBank/DDBJ databases">
        <authorList>
            <person name="Sun Q."/>
            <person name="Zhou Y."/>
        </authorList>
    </citation>
    <scope>NUCLEOTIDE SEQUENCE</scope>
    <source>
        <strain evidence="8">CGMCC 1.15178</strain>
    </source>
</reference>
<dbReference type="Gene3D" id="3.40.190.10">
    <property type="entry name" value="Periplasmic binding protein-like II"/>
    <property type="match status" value="1"/>
</dbReference>
<dbReference type="Proteomes" id="UP000612456">
    <property type="component" value="Unassembled WGS sequence"/>
</dbReference>
<feature type="chain" id="PRO_5038701352" evidence="6">
    <location>
        <begin position="22"/>
        <end position="554"/>
    </location>
</feature>
<evidence type="ECO:0000313" key="8">
    <source>
        <dbReference type="EMBL" id="GGD88090.1"/>
    </source>
</evidence>
<keyword evidence="3" id="KW-0813">Transport</keyword>
<dbReference type="PIRSF" id="PIRSF002741">
    <property type="entry name" value="MppA"/>
    <property type="match status" value="1"/>
</dbReference>
<evidence type="ECO:0000256" key="1">
    <source>
        <dbReference type="ARBA" id="ARBA00004196"/>
    </source>
</evidence>
<name>A0A916ZC93_9BACL</name>
<dbReference type="RefSeq" id="WP_188996782.1">
    <property type="nucleotide sequence ID" value="NZ_BMHP01000004.1"/>
</dbReference>
<dbReference type="Gene3D" id="3.10.105.10">
    <property type="entry name" value="Dipeptide-binding Protein, Domain 3"/>
    <property type="match status" value="1"/>
</dbReference>
<dbReference type="GO" id="GO:1904680">
    <property type="term" value="F:peptide transmembrane transporter activity"/>
    <property type="evidence" value="ECO:0007669"/>
    <property type="project" value="TreeGrafter"/>
</dbReference>
<dbReference type="PANTHER" id="PTHR30290:SF10">
    <property type="entry name" value="PERIPLASMIC OLIGOPEPTIDE-BINDING PROTEIN-RELATED"/>
    <property type="match status" value="1"/>
</dbReference>
<protein>
    <submittedName>
        <fullName evidence="8">Peptide ABC transporter substrate-binding protein</fullName>
    </submittedName>
</protein>
<feature type="signal peptide" evidence="6">
    <location>
        <begin position="1"/>
        <end position="21"/>
    </location>
</feature>
<comment type="caution">
    <text evidence="8">The sequence shown here is derived from an EMBL/GenBank/DDBJ whole genome shotgun (WGS) entry which is preliminary data.</text>
</comment>
<dbReference type="PANTHER" id="PTHR30290">
    <property type="entry name" value="PERIPLASMIC BINDING COMPONENT OF ABC TRANSPORTER"/>
    <property type="match status" value="1"/>
</dbReference>
<proteinExistence type="inferred from homology"/>
<dbReference type="CDD" id="cd08504">
    <property type="entry name" value="PBP2_OppA"/>
    <property type="match status" value="1"/>
</dbReference>
<dbReference type="EMBL" id="BMHP01000004">
    <property type="protein sequence ID" value="GGD88090.1"/>
    <property type="molecule type" value="Genomic_DNA"/>
</dbReference>
<accession>A0A916ZC93</accession>
<dbReference type="FunFam" id="3.90.76.10:FF:000001">
    <property type="entry name" value="Oligopeptide ABC transporter substrate-binding protein"/>
    <property type="match status" value="1"/>
</dbReference>
<reference evidence="8" key="1">
    <citation type="journal article" date="2014" name="Int. J. Syst. Evol. Microbiol.">
        <title>Complete genome sequence of Corynebacterium casei LMG S-19264T (=DSM 44701T), isolated from a smear-ripened cheese.</title>
        <authorList>
            <consortium name="US DOE Joint Genome Institute (JGI-PGF)"/>
            <person name="Walter F."/>
            <person name="Albersmeier A."/>
            <person name="Kalinowski J."/>
            <person name="Ruckert C."/>
        </authorList>
    </citation>
    <scope>NUCLEOTIDE SEQUENCE</scope>
    <source>
        <strain evidence="8">CGMCC 1.15178</strain>
    </source>
</reference>
<dbReference type="Gene3D" id="3.90.76.10">
    <property type="entry name" value="Dipeptide-binding Protein, Domain 1"/>
    <property type="match status" value="1"/>
</dbReference>
<dbReference type="InterPro" id="IPR000914">
    <property type="entry name" value="SBP_5_dom"/>
</dbReference>
<evidence type="ECO:0000256" key="4">
    <source>
        <dbReference type="ARBA" id="ARBA00022729"/>
    </source>
</evidence>
<evidence type="ECO:0000313" key="9">
    <source>
        <dbReference type="Proteomes" id="UP000612456"/>
    </source>
</evidence>
<dbReference type="GO" id="GO:0015833">
    <property type="term" value="P:peptide transport"/>
    <property type="evidence" value="ECO:0007669"/>
    <property type="project" value="UniProtKB-KW"/>
</dbReference>
<comment type="similarity">
    <text evidence="2">Belongs to the bacterial solute-binding protein 5 family.</text>
</comment>
<keyword evidence="9" id="KW-1185">Reference proteome</keyword>
<organism evidence="8 9">
    <name type="scientific">Paenibacillus nasutitermitis</name>
    <dbReference type="NCBI Taxonomy" id="1652958"/>
    <lineage>
        <taxon>Bacteria</taxon>
        <taxon>Bacillati</taxon>
        <taxon>Bacillota</taxon>
        <taxon>Bacilli</taxon>
        <taxon>Bacillales</taxon>
        <taxon>Paenibacillaceae</taxon>
        <taxon>Paenibacillus</taxon>
    </lineage>
</organism>
<dbReference type="SUPFAM" id="SSF53850">
    <property type="entry name" value="Periplasmic binding protein-like II"/>
    <property type="match status" value="1"/>
</dbReference>
<keyword evidence="5" id="KW-0653">Protein transport</keyword>
<dbReference type="InterPro" id="IPR030678">
    <property type="entry name" value="Peptide/Ni-bd"/>
</dbReference>
<dbReference type="InterPro" id="IPR039424">
    <property type="entry name" value="SBP_5"/>
</dbReference>
<dbReference type="Pfam" id="PF00496">
    <property type="entry name" value="SBP_bac_5"/>
    <property type="match status" value="1"/>
</dbReference>
<gene>
    <name evidence="8" type="ORF">GCM10010911_53220</name>
</gene>
<dbReference type="GO" id="GO:0043190">
    <property type="term" value="C:ATP-binding cassette (ABC) transporter complex"/>
    <property type="evidence" value="ECO:0007669"/>
    <property type="project" value="InterPro"/>
</dbReference>
<evidence type="ECO:0000256" key="3">
    <source>
        <dbReference type="ARBA" id="ARBA00022448"/>
    </source>
</evidence>
<dbReference type="AlphaFoldDB" id="A0A916ZC93"/>
<evidence type="ECO:0000256" key="6">
    <source>
        <dbReference type="SAM" id="SignalP"/>
    </source>
</evidence>
<evidence type="ECO:0000259" key="7">
    <source>
        <dbReference type="Pfam" id="PF00496"/>
    </source>
</evidence>
<evidence type="ECO:0000256" key="2">
    <source>
        <dbReference type="ARBA" id="ARBA00005695"/>
    </source>
</evidence>
<sequence length="554" mass="60656">MKLKPFMSGIVILTLLGSILAACGNNDAGSNTGTNGNAGNTGSSKKELVMNYRADPPALDVSIADTSAAFTILGAISEGLYRLDKDLKPQPAIAESLPEISEDGLTYTIKLRSGLTWEDGSPLTANDFVYSYRRTLDPATKATYAFMVAWIKGGNDILNAKSPEAVEAAKEKLGVEAKDDTTLVITLDHPVPFFTDQLAFLNFYPQNEKFVEAQGDSSGADADKVLGAGPFKLVTWNHEQSLVLEKNDKYWDAANVQLEKVTLNIVKDTNTGLNLYETGETDYTDVKGDQMKDYDGKPDLQMKNELVTGYINFQQKKVPAFANAKVRQAFSMAVDRKGLADLVLMNGSVPSTGYVPNGNQDGNGKEFRAVVGDTEVAFDAAKAKALLEEGLKESGATLPKLSIIGDDTETGKKLLEYIVQQWKTNLGVDVAAEPLPHANRVDRETSKNYTIVSSLWGADYNDPMTWLDLYVSGGPFNTQDWSNAEYDKLIKDAQTQTDLAKRAEEMAQAEKILMEEAAVFPLFFRSSPFVINPALKDLILPPYGPDFELKWAHY</sequence>
<keyword evidence="4 6" id="KW-0732">Signal</keyword>
<feature type="domain" description="Solute-binding protein family 5" evidence="7">
    <location>
        <begin position="88"/>
        <end position="476"/>
    </location>
</feature>
<keyword evidence="5" id="KW-0571">Peptide transport</keyword>
<dbReference type="FunFam" id="3.10.105.10:FF:000001">
    <property type="entry name" value="Oligopeptide ABC transporter, oligopeptide-binding protein"/>
    <property type="match status" value="1"/>
</dbReference>
<evidence type="ECO:0000256" key="5">
    <source>
        <dbReference type="ARBA" id="ARBA00022856"/>
    </source>
</evidence>
<dbReference type="PROSITE" id="PS51257">
    <property type="entry name" value="PROKAR_LIPOPROTEIN"/>
    <property type="match status" value="1"/>
</dbReference>
<dbReference type="GO" id="GO:0030288">
    <property type="term" value="C:outer membrane-bounded periplasmic space"/>
    <property type="evidence" value="ECO:0007669"/>
    <property type="project" value="UniProtKB-ARBA"/>
</dbReference>